<reference evidence="3" key="1">
    <citation type="submission" date="2023-07" db="EMBL/GenBank/DDBJ databases">
        <authorList>
            <consortium name="CYATHOMIX"/>
        </authorList>
    </citation>
    <scope>NUCLEOTIDE SEQUENCE</scope>
    <source>
        <strain evidence="3">N/A</strain>
    </source>
</reference>
<dbReference type="Gene3D" id="2.10.60.10">
    <property type="entry name" value="CD59"/>
    <property type="match status" value="1"/>
</dbReference>
<name>A0AA36GKK6_CYLNA</name>
<evidence type="ECO:0000313" key="4">
    <source>
        <dbReference type="Proteomes" id="UP001176961"/>
    </source>
</evidence>
<organism evidence="3 4">
    <name type="scientific">Cylicocyclus nassatus</name>
    <name type="common">Nematode worm</name>
    <dbReference type="NCBI Taxonomy" id="53992"/>
    <lineage>
        <taxon>Eukaryota</taxon>
        <taxon>Metazoa</taxon>
        <taxon>Ecdysozoa</taxon>
        <taxon>Nematoda</taxon>
        <taxon>Chromadorea</taxon>
        <taxon>Rhabditida</taxon>
        <taxon>Rhabditina</taxon>
        <taxon>Rhabditomorpha</taxon>
        <taxon>Strongyloidea</taxon>
        <taxon>Strongylidae</taxon>
        <taxon>Cylicocyclus</taxon>
    </lineage>
</organism>
<dbReference type="PANTHER" id="PTHR21749:SF4">
    <property type="entry name" value="PRION-LIKE-(Q_N-RICH)-DOMAIN-BEARING PROTEIN"/>
    <property type="match status" value="1"/>
</dbReference>
<feature type="signal peptide" evidence="2">
    <location>
        <begin position="1"/>
        <end position="18"/>
    </location>
</feature>
<proteinExistence type="predicted"/>
<dbReference type="SUPFAM" id="SSF57302">
    <property type="entry name" value="Snake toxin-like"/>
    <property type="match status" value="1"/>
</dbReference>
<keyword evidence="4" id="KW-1185">Reference proteome</keyword>
<dbReference type="PANTHER" id="PTHR21749">
    <property type="entry name" value="PRION-LIKE- Q/N-RICH -DOMAIN-BEARING PROTEIN PROTEIN 24"/>
    <property type="match status" value="1"/>
</dbReference>
<feature type="chain" id="PRO_5041223427" evidence="2">
    <location>
        <begin position="19"/>
        <end position="227"/>
    </location>
</feature>
<protein>
    <submittedName>
        <fullName evidence="3">Uncharacterized protein</fullName>
    </submittedName>
</protein>
<accession>A0AA36GKK6</accession>
<evidence type="ECO:0000256" key="1">
    <source>
        <dbReference type="SAM" id="MobiDB-lite"/>
    </source>
</evidence>
<feature type="compositionally biased region" description="Polar residues" evidence="1">
    <location>
        <begin position="148"/>
        <end position="161"/>
    </location>
</feature>
<gene>
    <name evidence="3" type="ORF">CYNAS_LOCUS4915</name>
</gene>
<evidence type="ECO:0000256" key="2">
    <source>
        <dbReference type="SAM" id="SignalP"/>
    </source>
</evidence>
<dbReference type="AlphaFoldDB" id="A0AA36GKK6"/>
<dbReference type="EMBL" id="CATQJL010000112">
    <property type="protein sequence ID" value="CAJ0592932.1"/>
    <property type="molecule type" value="Genomic_DNA"/>
</dbReference>
<keyword evidence="2" id="KW-0732">Signal</keyword>
<dbReference type="Proteomes" id="UP001176961">
    <property type="component" value="Unassembled WGS sequence"/>
</dbReference>
<evidence type="ECO:0000313" key="3">
    <source>
        <dbReference type="EMBL" id="CAJ0592932.1"/>
    </source>
</evidence>
<feature type="region of interest" description="Disordered" evidence="1">
    <location>
        <begin position="148"/>
        <end position="193"/>
    </location>
</feature>
<dbReference type="InterPro" id="IPR045860">
    <property type="entry name" value="Snake_toxin-like_sf"/>
</dbReference>
<sequence>MHAQLILFLSLLLPACWAIECYTGLKLIAGQTFADQTVQCPNSGAQCYNMSASAAGVLDVVKAGCSLWRCMLARDRCISTTFQNIPISLCCCSTHRCNVGNTAIGGFQKQAVSGWNAAPDREVKQMTHAQMRSQFESADLDDEVLSTTRGNRHSAQTSRLSPATPESDHSTFVDIPPSTQREARHSVQSKVNATSRPITTAQNLTRITPRGNNSLSHPADEIEILLE</sequence>
<comment type="caution">
    <text evidence="3">The sequence shown here is derived from an EMBL/GenBank/DDBJ whole genome shotgun (WGS) entry which is preliminary data.</text>
</comment>